<keyword evidence="2" id="KW-1185">Reference proteome</keyword>
<comment type="caution">
    <text evidence="1">The sequence shown here is derived from an EMBL/GenBank/DDBJ whole genome shotgun (WGS) entry which is preliminary data.</text>
</comment>
<proteinExistence type="predicted"/>
<dbReference type="AlphaFoldDB" id="A0AAE1EMD0"/>
<dbReference type="EMBL" id="JAWQEG010006025">
    <property type="protein sequence ID" value="KAK3855975.1"/>
    <property type="molecule type" value="Genomic_DNA"/>
</dbReference>
<evidence type="ECO:0000313" key="2">
    <source>
        <dbReference type="Proteomes" id="UP001286313"/>
    </source>
</evidence>
<protein>
    <submittedName>
        <fullName evidence="1">Uncharacterized protein</fullName>
    </submittedName>
</protein>
<reference evidence="1" key="1">
    <citation type="submission" date="2023-10" db="EMBL/GenBank/DDBJ databases">
        <title>Genome assemblies of two species of porcelain crab, Petrolisthes cinctipes and Petrolisthes manimaculis (Anomura: Porcellanidae).</title>
        <authorList>
            <person name="Angst P."/>
        </authorList>
    </citation>
    <scope>NUCLEOTIDE SEQUENCE</scope>
    <source>
        <strain evidence="1">PB745_01</strain>
        <tissue evidence="1">Gill</tissue>
    </source>
</reference>
<name>A0AAE1EMD0_PETCI</name>
<evidence type="ECO:0000313" key="1">
    <source>
        <dbReference type="EMBL" id="KAK3855975.1"/>
    </source>
</evidence>
<feature type="non-terminal residue" evidence="1">
    <location>
        <position position="32"/>
    </location>
</feature>
<accession>A0AAE1EMD0</accession>
<gene>
    <name evidence="1" type="ORF">Pcinc_037651</name>
</gene>
<sequence>MNEDEIQLAHALAKMGGPKTPTAKLKNKLQGF</sequence>
<organism evidence="1 2">
    <name type="scientific">Petrolisthes cinctipes</name>
    <name type="common">Flat porcelain crab</name>
    <dbReference type="NCBI Taxonomy" id="88211"/>
    <lineage>
        <taxon>Eukaryota</taxon>
        <taxon>Metazoa</taxon>
        <taxon>Ecdysozoa</taxon>
        <taxon>Arthropoda</taxon>
        <taxon>Crustacea</taxon>
        <taxon>Multicrustacea</taxon>
        <taxon>Malacostraca</taxon>
        <taxon>Eumalacostraca</taxon>
        <taxon>Eucarida</taxon>
        <taxon>Decapoda</taxon>
        <taxon>Pleocyemata</taxon>
        <taxon>Anomura</taxon>
        <taxon>Galatheoidea</taxon>
        <taxon>Porcellanidae</taxon>
        <taxon>Petrolisthes</taxon>
    </lineage>
</organism>
<dbReference type="Proteomes" id="UP001286313">
    <property type="component" value="Unassembled WGS sequence"/>
</dbReference>